<keyword evidence="1" id="KW-0472">Membrane</keyword>
<dbReference type="EMBL" id="JAGGJA010000014">
    <property type="protein sequence ID" value="MCW9708513.1"/>
    <property type="molecule type" value="Genomic_DNA"/>
</dbReference>
<evidence type="ECO:0000313" key="3">
    <source>
        <dbReference type="Proteomes" id="UP001207918"/>
    </source>
</evidence>
<name>A0ABT3PRM1_9BACT</name>
<reference evidence="2 3" key="1">
    <citation type="submission" date="2021-03" db="EMBL/GenBank/DDBJ databases">
        <title>Aliifodinibius sp. nov., a new bacterium isolated from saline soil.</title>
        <authorList>
            <person name="Galisteo C."/>
            <person name="De La Haba R."/>
            <person name="Sanchez-Porro C."/>
            <person name="Ventosa A."/>
        </authorList>
    </citation>
    <scope>NUCLEOTIDE SEQUENCE [LARGE SCALE GENOMIC DNA]</scope>
    <source>
        <strain evidence="2 3">1BSP15-2V2</strain>
    </source>
</reference>
<dbReference type="InterPro" id="IPR018736">
    <property type="entry name" value="DUF2279_periplasmic_lipo"/>
</dbReference>
<keyword evidence="1" id="KW-0812">Transmembrane</keyword>
<evidence type="ECO:0000256" key="1">
    <source>
        <dbReference type="SAM" id="Phobius"/>
    </source>
</evidence>
<dbReference type="Proteomes" id="UP001207918">
    <property type="component" value="Unassembled WGS sequence"/>
</dbReference>
<keyword evidence="1" id="KW-1133">Transmembrane helix</keyword>
<keyword evidence="3" id="KW-1185">Reference proteome</keyword>
<feature type="transmembrane region" description="Helical" evidence="1">
    <location>
        <begin position="16"/>
        <end position="37"/>
    </location>
</feature>
<comment type="caution">
    <text evidence="2">The sequence shown here is derived from an EMBL/GenBank/DDBJ whole genome shotgun (WGS) entry which is preliminary data.</text>
</comment>
<proteinExistence type="predicted"/>
<dbReference type="RefSeq" id="WP_265767296.1">
    <property type="nucleotide sequence ID" value="NZ_JAGGJA010000014.1"/>
</dbReference>
<sequence>MNSLSDIGYVFISKKVLALIVVFIVFQPIYLMAQSLLLTPVQKKGWFNHSSEYSSNLPLHATSYQQPAQNRELINWPTFVATSTMITGIYTGLFIYEQNHRWNVPKVPFHFSSGLNAKGFDKFGHFYATKSQAELISNLYTFSNIRSGRSNLLGAGIALTVQSLIEIKDGKVSDVGFDVYDQISNLMGIAWFYGRENSAFLKRFNFRWFYHPSKDKQLLPKGSLTRFIEDYNGHSYWLTTQVGDFIPYWPRFIVPAAGITLNNWSYEQNQSGYYSYHLSFNLDFTHIIPQHSSWGKISADLLNSFYVPAPAIEVYPDFGFELLFSIDL</sequence>
<protein>
    <submittedName>
        <fullName evidence="2">DUF2279 domain-containing protein</fullName>
    </submittedName>
</protein>
<organism evidence="2 3">
    <name type="scientific">Fodinibius salsisoli</name>
    <dbReference type="NCBI Taxonomy" id="2820877"/>
    <lineage>
        <taxon>Bacteria</taxon>
        <taxon>Pseudomonadati</taxon>
        <taxon>Balneolota</taxon>
        <taxon>Balneolia</taxon>
        <taxon>Balneolales</taxon>
        <taxon>Balneolaceae</taxon>
        <taxon>Fodinibius</taxon>
    </lineage>
</organism>
<dbReference type="Pfam" id="PF10043">
    <property type="entry name" value="DUF2279"/>
    <property type="match status" value="1"/>
</dbReference>
<accession>A0ABT3PRM1</accession>
<gene>
    <name evidence="2" type="ORF">J6I44_16745</name>
</gene>
<feature type="transmembrane region" description="Helical" evidence="1">
    <location>
        <begin position="74"/>
        <end position="96"/>
    </location>
</feature>
<evidence type="ECO:0000313" key="2">
    <source>
        <dbReference type="EMBL" id="MCW9708513.1"/>
    </source>
</evidence>